<evidence type="ECO:0000313" key="2">
    <source>
        <dbReference type="Proteomes" id="UP001500742"/>
    </source>
</evidence>
<evidence type="ECO:0000313" key="1">
    <source>
        <dbReference type="EMBL" id="GAA3987991.1"/>
    </source>
</evidence>
<keyword evidence="2" id="KW-1185">Reference proteome</keyword>
<name>A0ABP7QTT3_9SPHI</name>
<comment type="caution">
    <text evidence="1">The sequence shown here is derived from an EMBL/GenBank/DDBJ whole genome shotgun (WGS) entry which is preliminary data.</text>
</comment>
<dbReference type="RefSeq" id="WP_259093228.1">
    <property type="nucleotide sequence ID" value="NZ_BAAAZC010000030.1"/>
</dbReference>
<reference evidence="2" key="1">
    <citation type="journal article" date="2019" name="Int. J. Syst. Evol. Microbiol.">
        <title>The Global Catalogue of Microorganisms (GCM) 10K type strain sequencing project: providing services to taxonomists for standard genome sequencing and annotation.</title>
        <authorList>
            <consortium name="The Broad Institute Genomics Platform"/>
            <consortium name="The Broad Institute Genome Sequencing Center for Infectious Disease"/>
            <person name="Wu L."/>
            <person name="Ma J."/>
        </authorList>
    </citation>
    <scope>NUCLEOTIDE SEQUENCE [LARGE SCALE GENOMIC DNA]</scope>
    <source>
        <strain evidence="2">JCM 16601</strain>
    </source>
</reference>
<sequence length="239" mass="27872">MKKLYPILLLTLCSFTTSRNDSSIGVLQSMFKRYHGVWHKTLKFTQTTERYRNDSLIKTDTWYEQIMYPDLLRIDIGTEKSANGIIFRHDSTYSFRNNKIARASKGENELIFFLGGLYSKSFEQVLLHFKDLNYDLTKFHASTWKDKPVYVLGADKDGDKVNQLWIDQEKLVAVRFIKYDGGTKEEGFFEAQVPLKKAWSETKCSFYINDKLLQVESYRDLVPNAPMDKNVFEPGLIGR</sequence>
<gene>
    <name evidence="1" type="ORF">GCM10022210_45890</name>
</gene>
<dbReference type="Proteomes" id="UP001500742">
    <property type="component" value="Unassembled WGS sequence"/>
</dbReference>
<protein>
    <recommendedName>
        <fullName evidence="3">Outer membrane lipoprotein-sorting protein</fullName>
    </recommendedName>
</protein>
<accession>A0ABP7QTT3</accession>
<evidence type="ECO:0008006" key="3">
    <source>
        <dbReference type="Google" id="ProtNLM"/>
    </source>
</evidence>
<dbReference type="EMBL" id="BAAAZC010000030">
    <property type="protein sequence ID" value="GAA3987991.1"/>
    <property type="molecule type" value="Genomic_DNA"/>
</dbReference>
<organism evidence="1 2">
    <name type="scientific">Mucilaginibacter dorajii</name>
    <dbReference type="NCBI Taxonomy" id="692994"/>
    <lineage>
        <taxon>Bacteria</taxon>
        <taxon>Pseudomonadati</taxon>
        <taxon>Bacteroidota</taxon>
        <taxon>Sphingobacteriia</taxon>
        <taxon>Sphingobacteriales</taxon>
        <taxon>Sphingobacteriaceae</taxon>
        <taxon>Mucilaginibacter</taxon>
    </lineage>
</organism>
<proteinExistence type="predicted"/>